<feature type="chain" id="PRO_5030596101" description="Metallopeptidase" evidence="2">
    <location>
        <begin position="26"/>
        <end position="306"/>
    </location>
</feature>
<proteinExistence type="predicted"/>
<evidence type="ECO:0008006" key="5">
    <source>
        <dbReference type="Google" id="ProtNLM"/>
    </source>
</evidence>
<gene>
    <name evidence="3" type="ORF">GGR23_002204</name>
</gene>
<organism evidence="3 4">
    <name type="scientific">Gellertiella hungarica</name>
    <dbReference type="NCBI Taxonomy" id="1572859"/>
    <lineage>
        <taxon>Bacteria</taxon>
        <taxon>Pseudomonadati</taxon>
        <taxon>Pseudomonadota</taxon>
        <taxon>Alphaproteobacteria</taxon>
        <taxon>Hyphomicrobiales</taxon>
        <taxon>Rhizobiaceae</taxon>
        <taxon>Gellertiella</taxon>
    </lineage>
</organism>
<dbReference type="InterPro" id="IPR025644">
    <property type="entry name" value="DUF4344"/>
</dbReference>
<keyword evidence="4" id="KW-1185">Reference proteome</keyword>
<comment type="caution">
    <text evidence="3">The sequence shown here is derived from an EMBL/GenBank/DDBJ whole genome shotgun (WGS) entry which is preliminary data.</text>
</comment>
<evidence type="ECO:0000313" key="3">
    <source>
        <dbReference type="EMBL" id="MBB4065017.1"/>
    </source>
</evidence>
<dbReference type="RefSeq" id="WP_183366298.1">
    <property type="nucleotide sequence ID" value="NZ_JACIEZ010000003.1"/>
</dbReference>
<evidence type="ECO:0000313" key="4">
    <source>
        <dbReference type="Proteomes" id="UP000528286"/>
    </source>
</evidence>
<evidence type="ECO:0000256" key="2">
    <source>
        <dbReference type="SAM" id="SignalP"/>
    </source>
</evidence>
<dbReference type="EMBL" id="JACIEZ010000003">
    <property type="protein sequence ID" value="MBB4065017.1"/>
    <property type="molecule type" value="Genomic_DNA"/>
</dbReference>
<name>A0A7W6NL69_9HYPH</name>
<sequence length="306" mass="34197">MRKTLTQALLAATLMVSALGGTARAEDPNSLTEDEVKEAVQFIYGNAIFVLLHEVGHMFISELQLPVLGREEDAVDALSTILLLEARDETLDTAITDSADGWFLSDQEREKAGGEQAFWDAHALDKQRAYQMVCLMVGQDADGFKEFADSLDFPQERREECKYEYEKTLSSWSGLLTPHAMPDGGKNTIKVTYEEPAEELQPYAQMMKDAKLLETISESFAGLYKLNDGIQFVATTCGQPNAFWVPSERKLVYCYELASYHDQLISKWLVENRENGDDQQSSSDQQGSEDEQSTDDQQKGASVSSQ</sequence>
<feature type="signal peptide" evidence="2">
    <location>
        <begin position="1"/>
        <end position="25"/>
    </location>
</feature>
<accession>A0A7W6NL69</accession>
<reference evidence="3 4" key="1">
    <citation type="submission" date="2020-08" db="EMBL/GenBank/DDBJ databases">
        <title>Genomic Encyclopedia of Type Strains, Phase IV (KMG-IV): sequencing the most valuable type-strain genomes for metagenomic binning, comparative biology and taxonomic classification.</title>
        <authorList>
            <person name="Goeker M."/>
        </authorList>
    </citation>
    <scope>NUCLEOTIDE SEQUENCE [LARGE SCALE GENOMIC DNA]</scope>
    <source>
        <strain evidence="3 4">DSM 29853</strain>
    </source>
</reference>
<keyword evidence="2" id="KW-0732">Signal</keyword>
<protein>
    <recommendedName>
        <fullName evidence="5">Metallopeptidase</fullName>
    </recommendedName>
</protein>
<dbReference type="Proteomes" id="UP000528286">
    <property type="component" value="Unassembled WGS sequence"/>
</dbReference>
<dbReference type="AlphaFoldDB" id="A0A7W6NL69"/>
<dbReference type="Pfam" id="PF14247">
    <property type="entry name" value="DUF4344"/>
    <property type="match status" value="2"/>
</dbReference>
<feature type="region of interest" description="Disordered" evidence="1">
    <location>
        <begin position="271"/>
        <end position="306"/>
    </location>
</feature>
<evidence type="ECO:0000256" key="1">
    <source>
        <dbReference type="SAM" id="MobiDB-lite"/>
    </source>
</evidence>